<comment type="caution">
    <text evidence="1">The sequence shown here is derived from an EMBL/GenBank/DDBJ whole genome shotgun (WGS) entry which is preliminary data.</text>
</comment>
<evidence type="ECO:0000313" key="2">
    <source>
        <dbReference type="Proteomes" id="UP000032142"/>
    </source>
</evidence>
<dbReference type="EMBL" id="JRRC01042949">
    <property type="protein sequence ID" value="KHF98536.1"/>
    <property type="molecule type" value="Genomic_DNA"/>
</dbReference>
<name>A0A0B0MDR8_GOSAR</name>
<protein>
    <submittedName>
        <fullName evidence="1">Uncharacterized protein</fullName>
    </submittedName>
</protein>
<evidence type="ECO:0000313" key="1">
    <source>
        <dbReference type="EMBL" id="KHF98536.1"/>
    </source>
</evidence>
<reference evidence="2" key="1">
    <citation type="submission" date="2014-09" db="EMBL/GenBank/DDBJ databases">
        <authorList>
            <person name="Mudge J."/>
            <person name="Ramaraj T."/>
            <person name="Lindquist I.E."/>
            <person name="Bharti A.K."/>
            <person name="Sundararajan A."/>
            <person name="Cameron C.T."/>
            <person name="Woodward J.E."/>
            <person name="May G.D."/>
            <person name="Brubaker C."/>
            <person name="Broadhvest J."/>
            <person name="Wilkins T.A."/>
        </authorList>
    </citation>
    <scope>NUCLEOTIDE SEQUENCE</scope>
    <source>
        <strain evidence="2">cv. AKA8401</strain>
    </source>
</reference>
<sequence>MAVLACPGAPPPSATRASRAPADLAMFGGIREENSAFDRTGNVDLSVAVIMA</sequence>
<proteinExistence type="predicted"/>
<dbReference type="Proteomes" id="UP000032142">
    <property type="component" value="Unassembled WGS sequence"/>
</dbReference>
<gene>
    <name evidence="1" type="ORF">F383_37791</name>
</gene>
<organism evidence="1 2">
    <name type="scientific">Gossypium arboreum</name>
    <name type="common">Tree cotton</name>
    <name type="synonym">Gossypium nanking</name>
    <dbReference type="NCBI Taxonomy" id="29729"/>
    <lineage>
        <taxon>Eukaryota</taxon>
        <taxon>Viridiplantae</taxon>
        <taxon>Streptophyta</taxon>
        <taxon>Embryophyta</taxon>
        <taxon>Tracheophyta</taxon>
        <taxon>Spermatophyta</taxon>
        <taxon>Magnoliopsida</taxon>
        <taxon>eudicotyledons</taxon>
        <taxon>Gunneridae</taxon>
        <taxon>Pentapetalae</taxon>
        <taxon>rosids</taxon>
        <taxon>malvids</taxon>
        <taxon>Malvales</taxon>
        <taxon>Malvaceae</taxon>
        <taxon>Malvoideae</taxon>
        <taxon>Gossypium</taxon>
    </lineage>
</organism>
<dbReference type="AlphaFoldDB" id="A0A0B0MDR8"/>
<accession>A0A0B0MDR8</accession>
<keyword evidence="2" id="KW-1185">Reference proteome</keyword>